<name>A0AAF0ZV96_SOLVR</name>
<gene>
    <name evidence="2" type="ORF">MTR67_043564</name>
</gene>
<organism evidence="2 3">
    <name type="scientific">Solanum verrucosum</name>
    <dbReference type="NCBI Taxonomy" id="315347"/>
    <lineage>
        <taxon>Eukaryota</taxon>
        <taxon>Viridiplantae</taxon>
        <taxon>Streptophyta</taxon>
        <taxon>Embryophyta</taxon>
        <taxon>Tracheophyta</taxon>
        <taxon>Spermatophyta</taxon>
        <taxon>Magnoliopsida</taxon>
        <taxon>eudicotyledons</taxon>
        <taxon>Gunneridae</taxon>
        <taxon>Pentapetalae</taxon>
        <taxon>asterids</taxon>
        <taxon>lamiids</taxon>
        <taxon>Solanales</taxon>
        <taxon>Solanaceae</taxon>
        <taxon>Solanoideae</taxon>
        <taxon>Solaneae</taxon>
        <taxon>Solanum</taxon>
    </lineage>
</organism>
<dbReference type="AlphaFoldDB" id="A0AAF0ZV96"/>
<dbReference type="Proteomes" id="UP001234989">
    <property type="component" value="Chromosome 10"/>
</dbReference>
<proteinExistence type="predicted"/>
<evidence type="ECO:0000313" key="2">
    <source>
        <dbReference type="EMBL" id="WMV50179.1"/>
    </source>
</evidence>
<evidence type="ECO:0000256" key="1">
    <source>
        <dbReference type="SAM" id="MobiDB-lite"/>
    </source>
</evidence>
<feature type="compositionally biased region" description="Polar residues" evidence="1">
    <location>
        <begin position="27"/>
        <end position="38"/>
    </location>
</feature>
<evidence type="ECO:0000313" key="3">
    <source>
        <dbReference type="Proteomes" id="UP001234989"/>
    </source>
</evidence>
<protein>
    <recommendedName>
        <fullName evidence="4">CCHC-type domain-containing protein</fullName>
    </recommendedName>
</protein>
<feature type="region of interest" description="Disordered" evidence="1">
    <location>
        <begin position="1"/>
        <end position="56"/>
    </location>
</feature>
<accession>A0AAF0ZV96</accession>
<feature type="compositionally biased region" description="Polar residues" evidence="1">
    <location>
        <begin position="1"/>
        <end position="13"/>
    </location>
</feature>
<dbReference type="EMBL" id="CP133621">
    <property type="protein sequence ID" value="WMV50179.1"/>
    <property type="molecule type" value="Genomic_DNA"/>
</dbReference>
<keyword evidence="3" id="KW-1185">Reference proteome</keyword>
<sequence>MRTRTGDGNFSNTRSDEQGHPRLRQKFSGQGPSSTPKFNQKRVPNLKSHDNSSEILLPGCSKVDRRHEGECLAGSNVCFGCGNLGYKIRHCHTVARNEGYSHCRYQPYPSSDPIGLGASALSRPRDTL</sequence>
<reference evidence="2" key="1">
    <citation type="submission" date="2023-08" db="EMBL/GenBank/DDBJ databases">
        <title>A de novo genome assembly of Solanum verrucosum Schlechtendal, a Mexican diploid species geographically isolated from the other diploid A-genome species in potato relatives.</title>
        <authorList>
            <person name="Hosaka K."/>
        </authorList>
    </citation>
    <scope>NUCLEOTIDE SEQUENCE</scope>
    <source>
        <tissue evidence="2">Young leaves</tissue>
    </source>
</reference>
<evidence type="ECO:0008006" key="4">
    <source>
        <dbReference type="Google" id="ProtNLM"/>
    </source>
</evidence>